<dbReference type="AlphaFoldDB" id="G5AEZ9"/>
<feature type="compositionally biased region" description="Polar residues" evidence="1">
    <location>
        <begin position="28"/>
        <end position="39"/>
    </location>
</feature>
<organism evidence="2 3">
    <name type="scientific">Phytophthora sojae (strain P6497)</name>
    <name type="common">Soybean stem and root rot agent</name>
    <name type="synonym">Phytophthora megasperma f. sp. glycines</name>
    <dbReference type="NCBI Taxonomy" id="1094619"/>
    <lineage>
        <taxon>Eukaryota</taxon>
        <taxon>Sar</taxon>
        <taxon>Stramenopiles</taxon>
        <taxon>Oomycota</taxon>
        <taxon>Peronosporomycetes</taxon>
        <taxon>Peronosporales</taxon>
        <taxon>Peronosporaceae</taxon>
        <taxon>Phytophthora</taxon>
    </lineage>
</organism>
<name>G5AEZ9_PHYSP</name>
<dbReference type="RefSeq" id="XP_009538650.1">
    <property type="nucleotide sequence ID" value="XM_009540355.1"/>
</dbReference>
<feature type="region of interest" description="Disordered" evidence="1">
    <location>
        <begin position="1"/>
        <end position="74"/>
    </location>
</feature>
<dbReference type="EMBL" id="JH159165">
    <property type="protein sequence ID" value="EGZ05789.1"/>
    <property type="molecule type" value="Genomic_DNA"/>
</dbReference>
<dbReference type="OMA" id="MRIGPLM"/>
<reference evidence="2 3" key="1">
    <citation type="journal article" date="2006" name="Science">
        <title>Phytophthora genome sequences uncover evolutionary origins and mechanisms of pathogenesis.</title>
        <authorList>
            <person name="Tyler B.M."/>
            <person name="Tripathy S."/>
            <person name="Zhang X."/>
            <person name="Dehal P."/>
            <person name="Jiang R.H."/>
            <person name="Aerts A."/>
            <person name="Arredondo F.D."/>
            <person name="Baxter L."/>
            <person name="Bensasson D."/>
            <person name="Beynon J.L."/>
            <person name="Chapman J."/>
            <person name="Damasceno C.M."/>
            <person name="Dorrance A.E."/>
            <person name="Dou D."/>
            <person name="Dickerman A.W."/>
            <person name="Dubchak I.L."/>
            <person name="Garbelotto M."/>
            <person name="Gijzen M."/>
            <person name="Gordon S.G."/>
            <person name="Govers F."/>
            <person name="Grunwald N.J."/>
            <person name="Huang W."/>
            <person name="Ivors K.L."/>
            <person name="Jones R.W."/>
            <person name="Kamoun S."/>
            <person name="Krampis K."/>
            <person name="Lamour K.H."/>
            <person name="Lee M.K."/>
            <person name="McDonald W.H."/>
            <person name="Medina M."/>
            <person name="Meijer H.J."/>
            <person name="Nordberg E.K."/>
            <person name="Maclean D.J."/>
            <person name="Ospina-Giraldo M.D."/>
            <person name="Morris P.F."/>
            <person name="Phuntumart V."/>
            <person name="Putnam N.H."/>
            <person name="Rash S."/>
            <person name="Rose J.K."/>
            <person name="Sakihama Y."/>
            <person name="Salamov A.A."/>
            <person name="Savidor A."/>
            <person name="Scheuring C.F."/>
            <person name="Smith B.M."/>
            <person name="Sobral B.W."/>
            <person name="Terry A."/>
            <person name="Torto-Alalibo T.A."/>
            <person name="Win J."/>
            <person name="Xu Z."/>
            <person name="Zhang H."/>
            <person name="Grigoriev I.V."/>
            <person name="Rokhsar D.S."/>
            <person name="Boore J.L."/>
        </authorList>
    </citation>
    <scope>NUCLEOTIDE SEQUENCE [LARGE SCALE GENOMIC DNA]</scope>
    <source>
        <strain evidence="2 3">P6497</strain>
    </source>
</reference>
<dbReference type="Proteomes" id="UP000002640">
    <property type="component" value="Unassembled WGS sequence"/>
</dbReference>
<gene>
    <name evidence="2" type="ORF">PHYSODRAFT_533367</name>
</gene>
<accession>G5AEZ9</accession>
<evidence type="ECO:0000256" key="1">
    <source>
        <dbReference type="SAM" id="MobiDB-lite"/>
    </source>
</evidence>
<dbReference type="GeneID" id="20661855"/>
<evidence type="ECO:0000313" key="3">
    <source>
        <dbReference type="Proteomes" id="UP000002640"/>
    </source>
</evidence>
<proteinExistence type="predicted"/>
<keyword evidence="3" id="KW-1185">Reference proteome</keyword>
<dbReference type="KEGG" id="psoj:PHYSODRAFT_533367"/>
<dbReference type="InParanoid" id="G5AEZ9"/>
<evidence type="ECO:0000313" key="2">
    <source>
        <dbReference type="EMBL" id="EGZ05789.1"/>
    </source>
</evidence>
<sequence>MAGEPESPNNQILKVADTVMTPPRKLRQLTSPPKINQTRPVYPMRIGPLMPSFDDWGDEEPEDAQPVKPWSRSA</sequence>
<protein>
    <submittedName>
        <fullName evidence="2">Uncharacterized protein</fullName>
    </submittedName>
</protein>